<dbReference type="RefSeq" id="WP_184744741.1">
    <property type="nucleotide sequence ID" value="NZ_JACHGJ010000002.1"/>
</dbReference>
<feature type="transmembrane region" description="Helical" evidence="5">
    <location>
        <begin position="302"/>
        <end position="320"/>
    </location>
</feature>
<sequence length="329" mass="36129">MKINNPQAVYLLLLLIPLFISAALRYRSGSRQLLRLGGEWRKKKILDLYLVKFFFSTAMLVLFVGAVTLSLMGIIWGQKPVHEEKKGIDVAFVIDISRSMLAEDLFPSRLDKAVDLVRTTMKNLKGSRFSITVFKGNAVVAVPLTEDTISIETFLSSISPAMLSSKGTNPEAGIVKAVNSFPPGIGHNGAVVLITDGDVLEGNLMRGAELASTRNIPLFAIGAGSVEGVPIILNDGSVIRDLSGNTVISSLDRDILVKAAERTGGEYFDLSSPSVSSNLNEAVRAVNDFSDRKGIRFRNIEHFRFFVILALVFIMLHFLIRGVKWKKDF</sequence>
<dbReference type="Pfam" id="PF13519">
    <property type="entry name" value="VWA_2"/>
    <property type="match status" value="1"/>
</dbReference>
<organism evidence="7 8">
    <name type="scientific">Spirochaeta isovalerica</name>
    <dbReference type="NCBI Taxonomy" id="150"/>
    <lineage>
        <taxon>Bacteria</taxon>
        <taxon>Pseudomonadati</taxon>
        <taxon>Spirochaetota</taxon>
        <taxon>Spirochaetia</taxon>
        <taxon>Spirochaetales</taxon>
        <taxon>Spirochaetaceae</taxon>
        <taxon>Spirochaeta</taxon>
    </lineage>
</organism>
<evidence type="ECO:0000256" key="4">
    <source>
        <dbReference type="ARBA" id="ARBA00023136"/>
    </source>
</evidence>
<evidence type="ECO:0000256" key="3">
    <source>
        <dbReference type="ARBA" id="ARBA00022989"/>
    </source>
</evidence>
<dbReference type="Gene3D" id="3.40.50.410">
    <property type="entry name" value="von Willebrand factor, type A domain"/>
    <property type="match status" value="1"/>
</dbReference>
<dbReference type="SMART" id="SM00327">
    <property type="entry name" value="VWA"/>
    <property type="match status" value="1"/>
</dbReference>
<feature type="domain" description="VWFA" evidence="6">
    <location>
        <begin position="89"/>
        <end position="286"/>
    </location>
</feature>
<keyword evidence="8" id="KW-1185">Reference proteome</keyword>
<keyword evidence="3 5" id="KW-1133">Transmembrane helix</keyword>
<dbReference type="SUPFAM" id="SSF53300">
    <property type="entry name" value="vWA-like"/>
    <property type="match status" value="1"/>
</dbReference>
<evidence type="ECO:0000313" key="7">
    <source>
        <dbReference type="EMBL" id="MBB6479476.1"/>
    </source>
</evidence>
<dbReference type="InterPro" id="IPR036465">
    <property type="entry name" value="vWFA_dom_sf"/>
</dbReference>
<reference evidence="7 8" key="1">
    <citation type="submission" date="2020-08" db="EMBL/GenBank/DDBJ databases">
        <title>Genomic Encyclopedia of Type Strains, Phase IV (KMG-IV): sequencing the most valuable type-strain genomes for metagenomic binning, comparative biology and taxonomic classification.</title>
        <authorList>
            <person name="Goeker M."/>
        </authorList>
    </citation>
    <scope>NUCLEOTIDE SEQUENCE [LARGE SCALE GENOMIC DNA]</scope>
    <source>
        <strain evidence="7 8">DSM 2461</strain>
    </source>
</reference>
<evidence type="ECO:0000259" key="6">
    <source>
        <dbReference type="PROSITE" id="PS50234"/>
    </source>
</evidence>
<keyword evidence="4 5" id="KW-0472">Membrane</keyword>
<accession>A0A841R6K9</accession>
<keyword evidence="1" id="KW-1003">Cell membrane</keyword>
<dbReference type="InterPro" id="IPR050768">
    <property type="entry name" value="UPF0353/GerABKA_families"/>
</dbReference>
<comment type="caution">
    <text evidence="7">The sequence shown here is derived from an EMBL/GenBank/DDBJ whole genome shotgun (WGS) entry which is preliminary data.</text>
</comment>
<dbReference type="PANTHER" id="PTHR22550:SF5">
    <property type="entry name" value="LEUCINE ZIPPER PROTEIN 4"/>
    <property type="match status" value="1"/>
</dbReference>
<dbReference type="PANTHER" id="PTHR22550">
    <property type="entry name" value="SPORE GERMINATION PROTEIN"/>
    <property type="match status" value="1"/>
</dbReference>
<evidence type="ECO:0000313" key="8">
    <source>
        <dbReference type="Proteomes" id="UP000587760"/>
    </source>
</evidence>
<name>A0A841R6K9_9SPIO</name>
<proteinExistence type="predicted"/>
<evidence type="ECO:0000256" key="1">
    <source>
        <dbReference type="ARBA" id="ARBA00022475"/>
    </source>
</evidence>
<dbReference type="InterPro" id="IPR002035">
    <property type="entry name" value="VWF_A"/>
</dbReference>
<dbReference type="PROSITE" id="PS50234">
    <property type="entry name" value="VWFA"/>
    <property type="match status" value="1"/>
</dbReference>
<feature type="transmembrane region" description="Helical" evidence="5">
    <location>
        <begin position="49"/>
        <end position="76"/>
    </location>
</feature>
<dbReference type="EMBL" id="JACHGJ010000002">
    <property type="protein sequence ID" value="MBB6479476.1"/>
    <property type="molecule type" value="Genomic_DNA"/>
</dbReference>
<evidence type="ECO:0000256" key="2">
    <source>
        <dbReference type="ARBA" id="ARBA00022692"/>
    </source>
</evidence>
<gene>
    <name evidence="7" type="ORF">HNR50_001134</name>
</gene>
<dbReference type="Proteomes" id="UP000587760">
    <property type="component" value="Unassembled WGS sequence"/>
</dbReference>
<protein>
    <submittedName>
        <fullName evidence="7">Ca-activated chloride channel family protein</fullName>
    </submittedName>
</protein>
<keyword evidence="2 5" id="KW-0812">Transmembrane</keyword>
<evidence type="ECO:0000256" key="5">
    <source>
        <dbReference type="SAM" id="Phobius"/>
    </source>
</evidence>
<dbReference type="AlphaFoldDB" id="A0A841R6K9"/>